<dbReference type="RefSeq" id="WP_010854583.1">
    <property type="nucleotide sequence ID" value="NZ_AQHR01000067.1"/>
</dbReference>
<gene>
    <name evidence="6" type="ORF">ADIS_2447</name>
</gene>
<dbReference type="PANTHER" id="PTHR38439">
    <property type="entry name" value="AURACYANIN-B"/>
    <property type="match status" value="1"/>
</dbReference>
<keyword evidence="1" id="KW-0813">Transport</keyword>
<dbReference type="Gene3D" id="2.60.40.420">
    <property type="entry name" value="Cupredoxins - blue copper proteins"/>
    <property type="match status" value="1"/>
</dbReference>
<dbReference type="EMBL" id="AQHR01000067">
    <property type="protein sequence ID" value="EON77065.1"/>
    <property type="molecule type" value="Genomic_DNA"/>
</dbReference>
<evidence type="ECO:0000256" key="4">
    <source>
        <dbReference type="ARBA" id="ARBA00023008"/>
    </source>
</evidence>
<dbReference type="PATRIC" id="fig|1288963.3.peg.2440"/>
<evidence type="ECO:0000313" key="6">
    <source>
        <dbReference type="EMBL" id="EON77065.1"/>
    </source>
</evidence>
<keyword evidence="2" id="KW-0479">Metal-binding</keyword>
<accession>R7ZSH9</accession>
<dbReference type="GO" id="GO:0009055">
    <property type="term" value="F:electron transfer activity"/>
    <property type="evidence" value="ECO:0007669"/>
    <property type="project" value="InterPro"/>
</dbReference>
<dbReference type="Pfam" id="PF00127">
    <property type="entry name" value="Copper-bind"/>
    <property type="match status" value="1"/>
</dbReference>
<name>R7ZSH9_9BACT</name>
<dbReference type="AlphaFoldDB" id="R7ZSH9"/>
<dbReference type="Proteomes" id="UP000013909">
    <property type="component" value="Unassembled WGS sequence"/>
</dbReference>
<dbReference type="CDD" id="cd04233">
    <property type="entry name" value="Auracyanin"/>
    <property type="match status" value="1"/>
</dbReference>
<dbReference type="OrthoDB" id="9814063at2"/>
<dbReference type="STRING" id="1232681.ADIS_2447"/>
<comment type="caution">
    <text evidence="6">The sequence shown here is derived from an EMBL/GenBank/DDBJ whole genome shotgun (WGS) entry which is preliminary data.</text>
</comment>
<dbReference type="PROSITE" id="PS00196">
    <property type="entry name" value="COPPER_BLUE"/>
    <property type="match status" value="1"/>
</dbReference>
<dbReference type="InterPro" id="IPR028871">
    <property type="entry name" value="BlueCu_1_BS"/>
</dbReference>
<evidence type="ECO:0000256" key="1">
    <source>
        <dbReference type="ARBA" id="ARBA00022448"/>
    </source>
</evidence>
<dbReference type="GO" id="GO:0005507">
    <property type="term" value="F:copper ion binding"/>
    <property type="evidence" value="ECO:0007669"/>
    <property type="project" value="InterPro"/>
</dbReference>
<keyword evidence="7" id="KW-1185">Reference proteome</keyword>
<evidence type="ECO:0000256" key="2">
    <source>
        <dbReference type="ARBA" id="ARBA00022723"/>
    </source>
</evidence>
<dbReference type="InterPro" id="IPR000923">
    <property type="entry name" value="BlueCu_1"/>
</dbReference>
<dbReference type="InterPro" id="IPR050845">
    <property type="entry name" value="Cu-binding_ET"/>
</dbReference>
<dbReference type="PANTHER" id="PTHR38439:SF3">
    <property type="entry name" value="COPPER-RESISTANT CUPROPROTEIN COPI"/>
    <property type="match status" value="1"/>
</dbReference>
<keyword evidence="3" id="KW-0249">Electron transport</keyword>
<dbReference type="GO" id="GO:0016787">
    <property type="term" value="F:hydrolase activity"/>
    <property type="evidence" value="ECO:0007669"/>
    <property type="project" value="UniProtKB-KW"/>
</dbReference>
<dbReference type="InterPro" id="IPR008972">
    <property type="entry name" value="Cupredoxin"/>
</dbReference>
<feature type="domain" description="Blue (type 1) copper" evidence="5">
    <location>
        <begin position="76"/>
        <end position="193"/>
    </location>
</feature>
<proteinExistence type="predicted"/>
<dbReference type="SUPFAM" id="SSF49503">
    <property type="entry name" value="Cupredoxins"/>
    <property type="match status" value="1"/>
</dbReference>
<organism evidence="6 7">
    <name type="scientific">Lunatimonas lonarensis</name>
    <dbReference type="NCBI Taxonomy" id="1232681"/>
    <lineage>
        <taxon>Bacteria</taxon>
        <taxon>Pseudomonadati</taxon>
        <taxon>Bacteroidota</taxon>
        <taxon>Cytophagia</taxon>
        <taxon>Cytophagales</taxon>
        <taxon>Cyclobacteriaceae</taxon>
    </lineage>
</organism>
<evidence type="ECO:0000256" key="3">
    <source>
        <dbReference type="ARBA" id="ARBA00022982"/>
    </source>
</evidence>
<protein>
    <submittedName>
        <fullName evidence="6">Putative secreted glycosyl hydrolase</fullName>
    </submittedName>
</protein>
<keyword evidence="4" id="KW-0186">Copper</keyword>
<sequence>MHVFSLSSVLMGLVAFYFSWMPLPADTDGLVAAFAASEMSLCSSSGILIADAGSSRLTKKRGVVDFQSDAITIWLEVVPEQMKFDLDTFAVKAGKKIILELDNRDGMQHNLLILKPNSLQKVGEAADAMLRDPKASEKHYVPDMPEVLFATEMLGPNDVYTLKFTAPTQPGYYPFVCTFPGHWRMMNGVMVVEKP</sequence>
<evidence type="ECO:0000259" key="5">
    <source>
        <dbReference type="Pfam" id="PF00127"/>
    </source>
</evidence>
<evidence type="ECO:0000313" key="7">
    <source>
        <dbReference type="Proteomes" id="UP000013909"/>
    </source>
</evidence>
<reference evidence="6 7" key="1">
    <citation type="submission" date="2013-02" db="EMBL/GenBank/DDBJ databases">
        <title>A novel strain isolated from Lonar lake, Maharashtra, India.</title>
        <authorList>
            <person name="Singh A."/>
        </authorList>
    </citation>
    <scope>NUCLEOTIDE SEQUENCE [LARGE SCALE GENOMIC DNA]</scope>
    <source>
        <strain evidence="6 7">AK24</strain>
    </source>
</reference>
<keyword evidence="6" id="KW-0378">Hydrolase</keyword>